<name>A0A839QW08_9MICC</name>
<evidence type="ECO:0000313" key="2">
    <source>
        <dbReference type="EMBL" id="MBB2997492.1"/>
    </source>
</evidence>
<sequence length="256" mass="27761">MTGTSSVLLTLSGPLQSWGADSRFTVRFTRPQPTKSGVIGLVASALGRSRQEPVDDLVGLVFAVRTEQPGTLLEDFQVSLSQDKSKRMPLSRRYYLADAHFTAALSGDPELLVAIADALMVPKYPLFLGRRSCLPDRPIGQRGTDDSPTGLLAGTAVEALNNLPLRSSETYQRRHGKEQKFRLELHADAKPGAPGAELLRDLPVSFDPRHRQYLPRATVRLGDVVIPNPHGQGASKPDLGGILGDHDPMIPMEPAS</sequence>
<dbReference type="CDD" id="cd09756">
    <property type="entry name" value="Cas5_I-E"/>
    <property type="match status" value="1"/>
</dbReference>
<comment type="caution">
    <text evidence="2">The sequence shown here is derived from an EMBL/GenBank/DDBJ whole genome shotgun (WGS) entry which is preliminary data.</text>
</comment>
<reference evidence="2 3" key="1">
    <citation type="submission" date="2020-08" db="EMBL/GenBank/DDBJ databases">
        <title>Sequencing the genomes of 1000 actinobacteria strains.</title>
        <authorList>
            <person name="Klenk H.-P."/>
        </authorList>
    </citation>
    <scope>NUCLEOTIDE SEQUENCE [LARGE SCALE GENOMIC DNA]</scope>
    <source>
        <strain evidence="2 3">DSM 22826</strain>
    </source>
</reference>
<evidence type="ECO:0000256" key="1">
    <source>
        <dbReference type="ARBA" id="ARBA00023118"/>
    </source>
</evidence>
<dbReference type="AlphaFoldDB" id="A0A839QW08"/>
<dbReference type="InterPro" id="IPR021124">
    <property type="entry name" value="CRISPR-assoc_prot_Cas5"/>
</dbReference>
<dbReference type="RefSeq" id="WP_183513040.1">
    <property type="nucleotide sequence ID" value="NZ_BAABGK010000012.1"/>
</dbReference>
<dbReference type="EMBL" id="JACHVS010000002">
    <property type="protein sequence ID" value="MBB2997492.1"/>
    <property type="molecule type" value="Genomic_DNA"/>
</dbReference>
<dbReference type="Gene3D" id="3.30.70.2660">
    <property type="match status" value="1"/>
</dbReference>
<dbReference type="Proteomes" id="UP000523000">
    <property type="component" value="Unassembled WGS sequence"/>
</dbReference>
<dbReference type="GO" id="GO:0051607">
    <property type="term" value="P:defense response to virus"/>
    <property type="evidence" value="ECO:0007669"/>
    <property type="project" value="UniProtKB-KW"/>
</dbReference>
<dbReference type="Pfam" id="PF09704">
    <property type="entry name" value="Cas_Cas5d"/>
    <property type="match status" value="1"/>
</dbReference>
<dbReference type="InterPro" id="IPR010147">
    <property type="entry name" value="CRISPR-assoc_prot_CasD"/>
</dbReference>
<dbReference type="GO" id="GO:0003723">
    <property type="term" value="F:RNA binding"/>
    <property type="evidence" value="ECO:0007669"/>
    <property type="project" value="InterPro"/>
</dbReference>
<gene>
    <name evidence="2" type="ORF">E9229_003739</name>
</gene>
<dbReference type="NCBIfam" id="TIGR02593">
    <property type="entry name" value="CRISPR_cas5"/>
    <property type="match status" value="1"/>
</dbReference>
<evidence type="ECO:0000313" key="3">
    <source>
        <dbReference type="Proteomes" id="UP000523000"/>
    </source>
</evidence>
<proteinExistence type="predicted"/>
<organism evidence="2 3">
    <name type="scientific">Paeniglutamicibacter cryotolerans</name>
    <dbReference type="NCBI Taxonomy" id="670079"/>
    <lineage>
        <taxon>Bacteria</taxon>
        <taxon>Bacillati</taxon>
        <taxon>Actinomycetota</taxon>
        <taxon>Actinomycetes</taxon>
        <taxon>Micrococcales</taxon>
        <taxon>Micrococcaceae</taxon>
        <taxon>Paeniglutamicibacter</taxon>
    </lineage>
</organism>
<dbReference type="NCBIfam" id="TIGR01868">
    <property type="entry name" value="casD_Cas5e"/>
    <property type="match status" value="1"/>
</dbReference>
<keyword evidence="1" id="KW-0051">Antiviral defense</keyword>
<protein>
    <submittedName>
        <fullName evidence="2">CRISPR system Cascade subunit CasD</fullName>
    </submittedName>
</protein>
<keyword evidence="3" id="KW-1185">Reference proteome</keyword>
<dbReference type="GO" id="GO:0043571">
    <property type="term" value="P:maintenance of CRISPR repeat elements"/>
    <property type="evidence" value="ECO:0007669"/>
    <property type="project" value="InterPro"/>
</dbReference>
<accession>A0A839QW08</accession>
<dbReference type="InterPro" id="IPR013422">
    <property type="entry name" value="CRISPR-assoc_prot_Cas5_N"/>
</dbReference>